<keyword evidence="2" id="KW-0678">Repressor</keyword>
<dbReference type="PANTHER" id="PTHR21043:SF0">
    <property type="entry name" value="MITOCHONDRIAL ASSEMBLY OF RIBOSOMAL LARGE SUBUNIT PROTEIN 1"/>
    <property type="match status" value="1"/>
</dbReference>
<dbReference type="Pfam" id="PF02410">
    <property type="entry name" value="RsfS"/>
    <property type="match status" value="1"/>
</dbReference>
<proteinExistence type="inferred from homology"/>
<dbReference type="EMBL" id="CP109441">
    <property type="protein sequence ID" value="WUV43047.1"/>
    <property type="molecule type" value="Genomic_DNA"/>
</dbReference>
<evidence type="ECO:0000256" key="1">
    <source>
        <dbReference type="ARBA" id="ARBA00010574"/>
    </source>
</evidence>
<reference evidence="3" key="1">
    <citation type="submission" date="2022-10" db="EMBL/GenBank/DDBJ databases">
        <title>The complete genomes of actinobacterial strains from the NBC collection.</title>
        <authorList>
            <person name="Joergensen T.S."/>
            <person name="Alvarez Arevalo M."/>
            <person name="Sterndorff E.B."/>
            <person name="Faurdal D."/>
            <person name="Vuksanovic O."/>
            <person name="Mourched A.-S."/>
            <person name="Charusanti P."/>
            <person name="Shaw S."/>
            <person name="Blin K."/>
            <person name="Weber T."/>
        </authorList>
    </citation>
    <scope>NUCLEOTIDE SEQUENCE</scope>
    <source>
        <strain evidence="3">NBC_01482</strain>
    </source>
</reference>
<comment type="function">
    <text evidence="2">Functions as a ribosomal silencing factor. Interacts with ribosomal protein uL14 (rplN), blocking formation of intersubunit bridge B8. Prevents association of the 30S and 50S ribosomal subunits and the formation of functional ribosomes, thus repressing translation.</text>
</comment>
<dbReference type="InterPro" id="IPR004394">
    <property type="entry name" value="Iojap/RsfS/C7orf30"/>
</dbReference>
<dbReference type="SUPFAM" id="SSF81301">
    <property type="entry name" value="Nucleotidyltransferase"/>
    <property type="match status" value="1"/>
</dbReference>
<dbReference type="InterPro" id="IPR043519">
    <property type="entry name" value="NT_sf"/>
</dbReference>
<dbReference type="Proteomes" id="UP001432062">
    <property type="component" value="Chromosome"/>
</dbReference>
<dbReference type="NCBIfam" id="TIGR00090">
    <property type="entry name" value="rsfS_iojap_ybeB"/>
    <property type="match status" value="1"/>
</dbReference>
<evidence type="ECO:0000313" key="4">
    <source>
        <dbReference type="Proteomes" id="UP001432062"/>
    </source>
</evidence>
<comment type="similarity">
    <text evidence="1 2">Belongs to the Iojap/RsfS family.</text>
</comment>
<dbReference type="PANTHER" id="PTHR21043">
    <property type="entry name" value="IOJAP SUPERFAMILY ORTHOLOG"/>
    <property type="match status" value="1"/>
</dbReference>
<sequence length="150" mass="16507">MSASVESVEMAQVAARAADEKLATDVVVLDVSEQLVITDCFVIASAPNERQVNAIVDNVEEKLRAAGHKPVRREGTREGRWALLDYVDIVVHIQHNDERNFYALERLWKDCPAVPVDGIAAGTDVFKHTESEGVAVRGEAGEEHVSERSE</sequence>
<protein>
    <recommendedName>
        <fullName evidence="2">Ribosomal silencing factor RsfS</fullName>
    </recommendedName>
</protein>
<organism evidence="3 4">
    <name type="scientific">Nocardia vinacea</name>
    <dbReference type="NCBI Taxonomy" id="96468"/>
    <lineage>
        <taxon>Bacteria</taxon>
        <taxon>Bacillati</taxon>
        <taxon>Actinomycetota</taxon>
        <taxon>Actinomycetes</taxon>
        <taxon>Mycobacteriales</taxon>
        <taxon>Nocardiaceae</taxon>
        <taxon>Nocardia</taxon>
    </lineage>
</organism>
<accession>A0ABZ1YIL4</accession>
<dbReference type="RefSeq" id="WP_327096295.1">
    <property type="nucleotide sequence ID" value="NZ_CP109149.1"/>
</dbReference>
<name>A0ABZ1YIL4_9NOCA</name>
<keyword evidence="4" id="KW-1185">Reference proteome</keyword>
<evidence type="ECO:0000313" key="3">
    <source>
        <dbReference type="EMBL" id="WUV43047.1"/>
    </source>
</evidence>
<comment type="subunit">
    <text evidence="2">Interacts with ribosomal protein uL14 (rplN).</text>
</comment>
<evidence type="ECO:0000256" key="2">
    <source>
        <dbReference type="HAMAP-Rule" id="MF_01477"/>
    </source>
</evidence>
<dbReference type="HAMAP" id="MF_01477">
    <property type="entry name" value="Iojap_RsfS"/>
    <property type="match status" value="1"/>
</dbReference>
<keyword evidence="2" id="KW-0963">Cytoplasm</keyword>
<keyword evidence="2" id="KW-0810">Translation regulation</keyword>
<comment type="subcellular location">
    <subcellularLocation>
        <location evidence="2">Cytoplasm</location>
    </subcellularLocation>
</comment>
<gene>
    <name evidence="2 3" type="primary">rsfS</name>
    <name evidence="3" type="ORF">OG563_27880</name>
</gene>
<dbReference type="Gene3D" id="3.30.460.10">
    <property type="entry name" value="Beta Polymerase, domain 2"/>
    <property type="match status" value="1"/>
</dbReference>